<feature type="domain" description="MMS19 N-terminal" evidence="7">
    <location>
        <begin position="41"/>
        <end position="300"/>
    </location>
</feature>
<reference evidence="8 9" key="1">
    <citation type="submission" date="2019-06" db="EMBL/GenBank/DDBJ databases">
        <authorList>
            <person name="Palmer J.M."/>
        </authorList>
    </citation>
    <scope>NUCLEOTIDE SEQUENCE [LARGE SCALE GENOMIC DNA]</scope>
    <source>
        <strain evidence="8 9">TWF191</strain>
    </source>
</reference>
<evidence type="ECO:0000256" key="5">
    <source>
        <dbReference type="RuleBase" id="RU367072"/>
    </source>
</evidence>
<evidence type="ECO:0000259" key="6">
    <source>
        <dbReference type="Pfam" id="PF12460"/>
    </source>
</evidence>
<dbReference type="InterPro" id="IPR024687">
    <property type="entry name" value="MMS19_C"/>
</dbReference>
<keyword evidence="5" id="KW-0234">DNA repair</keyword>
<dbReference type="PANTHER" id="PTHR12891:SF0">
    <property type="entry name" value="MMS19 NUCLEOTIDE EXCISION REPAIR PROTEIN HOMOLOG"/>
    <property type="match status" value="1"/>
</dbReference>
<evidence type="ECO:0000256" key="4">
    <source>
        <dbReference type="ARBA" id="ARBA00023242"/>
    </source>
</evidence>
<dbReference type="InterPro" id="IPR011989">
    <property type="entry name" value="ARM-like"/>
</dbReference>
<dbReference type="Pfam" id="PF14500">
    <property type="entry name" value="MMS19_N"/>
    <property type="match status" value="1"/>
</dbReference>
<dbReference type="GO" id="GO:0097361">
    <property type="term" value="C:cytosolic [4Fe-4S] assembly targeting complex"/>
    <property type="evidence" value="ECO:0007669"/>
    <property type="project" value="UniProtKB-UniRule"/>
</dbReference>
<dbReference type="GO" id="GO:0006281">
    <property type="term" value="P:DNA repair"/>
    <property type="evidence" value="ECO:0007669"/>
    <property type="project" value="UniProtKB-UniRule"/>
</dbReference>
<dbReference type="GO" id="GO:0016226">
    <property type="term" value="P:iron-sulfur cluster assembly"/>
    <property type="evidence" value="ECO:0007669"/>
    <property type="project" value="UniProtKB-UniRule"/>
</dbReference>
<feature type="domain" description="MMS19 C-terminal" evidence="6">
    <location>
        <begin position="544"/>
        <end position="975"/>
    </location>
</feature>
<organism evidence="8 9">
    <name type="scientific">Orbilia oligospora</name>
    <name type="common">Nematode-trapping fungus</name>
    <name type="synonym">Arthrobotrys oligospora</name>
    <dbReference type="NCBI Taxonomy" id="2813651"/>
    <lineage>
        <taxon>Eukaryota</taxon>
        <taxon>Fungi</taxon>
        <taxon>Dikarya</taxon>
        <taxon>Ascomycota</taxon>
        <taxon>Pezizomycotina</taxon>
        <taxon>Orbiliomycetes</taxon>
        <taxon>Orbiliales</taxon>
        <taxon>Orbiliaceae</taxon>
        <taxon>Orbilia</taxon>
    </lineage>
</organism>
<evidence type="ECO:0000259" key="7">
    <source>
        <dbReference type="Pfam" id="PF14500"/>
    </source>
</evidence>
<dbReference type="EMBL" id="WIPF01000103">
    <property type="protein sequence ID" value="KAF3209080.1"/>
    <property type="molecule type" value="Genomic_DNA"/>
</dbReference>
<evidence type="ECO:0000313" key="9">
    <source>
        <dbReference type="Proteomes" id="UP000483672"/>
    </source>
</evidence>
<gene>
    <name evidence="8" type="ORF">TWF191_000511</name>
</gene>
<name>A0A6G1MI86_ORBOL</name>
<dbReference type="GO" id="GO:0051604">
    <property type="term" value="P:protein maturation"/>
    <property type="evidence" value="ECO:0007669"/>
    <property type="project" value="UniProtKB-UniRule"/>
</dbReference>
<dbReference type="AlphaFoldDB" id="A0A6G1MI86"/>
<comment type="function">
    <text evidence="5">Key component of the cytosolic iron-sulfur protein assembly (CIA) complex, a multiprotein complex that mediates the incorporation of iron-sulfur cluster into apoproteins specifically involved in DNA metabolism and genomic integrity. In the CIA complex, MMS19 acts as an adapter between early-acting CIA components and a subset of cellular target iron-sulfur proteins.</text>
</comment>
<dbReference type="InterPro" id="IPR016024">
    <property type="entry name" value="ARM-type_fold"/>
</dbReference>
<dbReference type="Proteomes" id="UP000483672">
    <property type="component" value="Unassembled WGS sequence"/>
</dbReference>
<comment type="caution">
    <text evidence="8">The sequence shown here is derived from an EMBL/GenBank/DDBJ whole genome shotgun (WGS) entry which is preliminary data.</text>
</comment>
<dbReference type="PANTHER" id="PTHR12891">
    <property type="entry name" value="DNA REPAIR/TRANSCRIPTION PROTEIN MET18/MMS19"/>
    <property type="match status" value="1"/>
</dbReference>
<keyword evidence="4 5" id="KW-0539">Nucleus</keyword>
<keyword evidence="5" id="KW-0227">DNA damage</keyword>
<keyword evidence="3" id="KW-0677">Repeat</keyword>
<dbReference type="Pfam" id="PF12460">
    <property type="entry name" value="MMS19_C"/>
    <property type="match status" value="1"/>
</dbReference>
<dbReference type="GO" id="GO:0005634">
    <property type="term" value="C:nucleus"/>
    <property type="evidence" value="ECO:0007669"/>
    <property type="project" value="UniProtKB-SubCell"/>
</dbReference>
<dbReference type="SUPFAM" id="SSF48371">
    <property type="entry name" value="ARM repeat"/>
    <property type="match status" value="2"/>
</dbReference>
<dbReference type="InterPro" id="IPR029240">
    <property type="entry name" value="MMS19_N"/>
</dbReference>
<protein>
    <recommendedName>
        <fullName evidence="5">MMS19 nucleotide excision repair protein</fullName>
    </recommendedName>
</protein>
<accession>A0A6G1MI86</accession>
<dbReference type="Gene3D" id="1.25.10.10">
    <property type="entry name" value="Leucine-rich Repeat Variant"/>
    <property type="match status" value="2"/>
</dbReference>
<comment type="similarity">
    <text evidence="2 5">Belongs to the MET18/MMS19 family.</text>
</comment>
<evidence type="ECO:0000256" key="2">
    <source>
        <dbReference type="ARBA" id="ARBA00009340"/>
    </source>
</evidence>
<evidence type="ECO:0000313" key="8">
    <source>
        <dbReference type="EMBL" id="KAF3209080.1"/>
    </source>
</evidence>
<sequence>MDPAQLYLVAIDRDPEEAAQIARATAKRLENKELILLSLTKSLGEYLTNDDRTIRAKAIGFYATVLTALPPSLLSPAQVSVITQFLCDRLEDEAGLKEVCHGLLAIAGMSRFQPEDAQMMARSIFKSCDLLKHPQGSRYLVYQVMDKIMSEQREALKQMGPDFATGYVELITNEKDPRNLMIIFSNLKVIIVEFDIEDCEEQVFDACFCYFPITFKQPPNDPYGITAQDLKGRLRECLQASSKFSVFLFPQLLEKLDSHSANTKKDVLQTITACALAYEKSIIANYWATLWDAIKYEVLNASDDDLAFEALDAIRAIAKTLSAKLTTVMKTSSLDKYLKAVTKECLTQLRNPMAKQAKPSASILSAIAVASPVAHATTIQAVLPGLSTTYDGLEEIAKQRSMLQAILPLFDATAQVYGVWGDVEHPPSLNNSLEAFKDNLFEIYSRALMGSAKDEVSFRLAGLDGLTKMSRIKNFFADNEIGMVVQFFDEVVLTDEKDDMRDNALESLLILSRLKPSLIMEITFPAFMAKLPDREEHEKSYDMTLSALAQLSVERPVFQVLLTRIFNKLNIVLNNKSGPGYPFALLSSILYVLRRKHETGKDISTHYTRIVPELITRTIIPLCDGSGGNALSHEAVLEVTGNIVSLIIRAMDIEKQTEVVGELFKIFVTQTESAMITSDKELVGKQFRPLDEGTSLQQASTIIIFASAVAAIRREVTLPLENLQQFVEKLILLSKTPKSPSHRRALLRLIAVIINKYLTTPEDRAFLTQSTDEMWKSVQSADSPETASSLPALFWIAKALALRNDKLADPIVGRFIEILDNQALGVTVGRGFEVLLGDDPLLSKENFAVVRLLSQQKLFVFCVPKLVEGFRAASPAAKKNYLHALSSIIRNVPSKLVLAEIDTLLPLLLQSLDLEDSDIKTASIDTLSVTVTEATGLVSEHISSLITRLLAASLPNEVNTVKVRTAALRCLSIFPSALKIDVVIPYKRQIMRALLKPLDDPKRSVRKEAVDCRARWFALGEPKEDD</sequence>
<comment type="subcellular location">
    <subcellularLocation>
        <location evidence="1 5">Nucleus</location>
    </subcellularLocation>
</comment>
<dbReference type="InterPro" id="IPR039920">
    <property type="entry name" value="MMS19"/>
</dbReference>
<proteinExistence type="inferred from homology"/>
<evidence type="ECO:0000256" key="1">
    <source>
        <dbReference type="ARBA" id="ARBA00004123"/>
    </source>
</evidence>
<evidence type="ECO:0000256" key="3">
    <source>
        <dbReference type="ARBA" id="ARBA00022737"/>
    </source>
</evidence>